<evidence type="ECO:0000256" key="7">
    <source>
        <dbReference type="ARBA" id="ARBA00023040"/>
    </source>
</evidence>
<dbReference type="GO" id="GO:0004984">
    <property type="term" value="F:olfactory receptor activity"/>
    <property type="evidence" value="ECO:0007669"/>
    <property type="project" value="InterPro"/>
</dbReference>
<evidence type="ECO:0000256" key="6">
    <source>
        <dbReference type="ARBA" id="ARBA00022989"/>
    </source>
</evidence>
<dbReference type="PROSITE" id="PS50262">
    <property type="entry name" value="G_PROTEIN_RECEP_F1_2"/>
    <property type="match status" value="1"/>
</dbReference>
<evidence type="ECO:0000256" key="13">
    <source>
        <dbReference type="RuleBase" id="RU000688"/>
    </source>
</evidence>
<keyword evidence="11" id="KW-0325">Glycoprotein</keyword>
<evidence type="ECO:0000313" key="17">
    <source>
        <dbReference type="Proteomes" id="UP000261500"/>
    </source>
</evidence>
<dbReference type="GO" id="GO:0005886">
    <property type="term" value="C:plasma membrane"/>
    <property type="evidence" value="ECO:0007669"/>
    <property type="project" value="UniProtKB-SubCell"/>
</dbReference>
<keyword evidence="12 13" id="KW-0807">Transducer</keyword>
<feature type="transmembrane region" description="Helical" evidence="14">
    <location>
        <begin position="271"/>
        <end position="291"/>
    </location>
</feature>
<keyword evidence="9" id="KW-1015">Disulfide bond</keyword>
<protein>
    <recommendedName>
        <fullName evidence="14">Olfactory receptor</fullName>
    </recommendedName>
</protein>
<name>A0A3B3VQJ8_9TELE</name>
<feature type="transmembrane region" description="Helical" evidence="14">
    <location>
        <begin position="238"/>
        <end position="259"/>
    </location>
</feature>
<dbReference type="InterPro" id="IPR000725">
    <property type="entry name" value="Olfact_rcpt"/>
</dbReference>
<dbReference type="GO" id="GO:0004930">
    <property type="term" value="F:G protein-coupled receptor activity"/>
    <property type="evidence" value="ECO:0007669"/>
    <property type="project" value="UniProtKB-KW"/>
</dbReference>
<evidence type="ECO:0000313" key="16">
    <source>
        <dbReference type="Ensembl" id="ENSPLAP00000027296.1"/>
    </source>
</evidence>
<evidence type="ECO:0000256" key="11">
    <source>
        <dbReference type="ARBA" id="ARBA00023180"/>
    </source>
</evidence>
<dbReference type="AlphaFoldDB" id="A0A3B3VQJ8"/>
<comment type="similarity">
    <text evidence="13">Belongs to the G-protein coupled receptor 1 family.</text>
</comment>
<dbReference type="GO" id="GO:0005549">
    <property type="term" value="F:odorant binding"/>
    <property type="evidence" value="ECO:0007669"/>
    <property type="project" value="TreeGrafter"/>
</dbReference>
<evidence type="ECO:0000256" key="10">
    <source>
        <dbReference type="ARBA" id="ARBA00023170"/>
    </source>
</evidence>
<feature type="transmembrane region" description="Helical" evidence="14">
    <location>
        <begin position="195"/>
        <end position="217"/>
    </location>
</feature>
<evidence type="ECO:0000256" key="3">
    <source>
        <dbReference type="ARBA" id="ARBA00022606"/>
    </source>
</evidence>
<keyword evidence="10 13" id="KW-0675">Receptor</keyword>
<feature type="transmembrane region" description="Helical" evidence="14">
    <location>
        <begin position="98"/>
        <end position="120"/>
    </location>
</feature>
<dbReference type="InterPro" id="IPR052921">
    <property type="entry name" value="GPCR1_Superfamily_Member"/>
</dbReference>
<dbReference type="PRINTS" id="PR00245">
    <property type="entry name" value="OLFACTORYR"/>
</dbReference>
<dbReference type="SUPFAM" id="SSF81321">
    <property type="entry name" value="Family A G protein-coupled receptor-like"/>
    <property type="match status" value="1"/>
</dbReference>
<dbReference type="InterPro" id="IPR017452">
    <property type="entry name" value="GPCR_Rhodpsn_7TM"/>
</dbReference>
<dbReference type="Gene3D" id="1.20.1070.10">
    <property type="entry name" value="Rhodopsin 7-helix transmembrane proteins"/>
    <property type="match status" value="1"/>
</dbReference>
<dbReference type="Ensembl" id="ENSPLAT00000020180.1">
    <property type="protein sequence ID" value="ENSPLAP00000027296.1"/>
    <property type="gene ID" value="ENSPLAG00000015791.1"/>
</dbReference>
<keyword evidence="2 14" id="KW-1003">Cell membrane</keyword>
<feature type="transmembrane region" description="Helical" evidence="14">
    <location>
        <begin position="59"/>
        <end position="78"/>
    </location>
</feature>
<keyword evidence="6 14" id="KW-1133">Transmembrane helix</keyword>
<dbReference type="PANTHER" id="PTHR26451:SF847">
    <property type="entry name" value="ODORANT RECEPTOR-RELATED"/>
    <property type="match status" value="1"/>
</dbReference>
<reference evidence="16" key="1">
    <citation type="submission" date="2025-08" db="UniProtKB">
        <authorList>
            <consortium name="Ensembl"/>
        </authorList>
    </citation>
    <scope>IDENTIFICATION</scope>
</reference>
<evidence type="ECO:0000256" key="2">
    <source>
        <dbReference type="ARBA" id="ARBA00022475"/>
    </source>
</evidence>
<keyword evidence="8 14" id="KW-0472">Membrane</keyword>
<evidence type="ECO:0000256" key="14">
    <source>
        <dbReference type="RuleBase" id="RU363047"/>
    </source>
</evidence>
<feature type="transmembrane region" description="Helical" evidence="14">
    <location>
        <begin position="141"/>
        <end position="162"/>
    </location>
</feature>
<feature type="domain" description="G-protein coupled receptors family 1 profile" evidence="15">
    <location>
        <begin position="41"/>
        <end position="289"/>
    </location>
</feature>
<dbReference type="STRING" id="48699.ENSPLAP00000027296"/>
<accession>A0A3B3VQJ8</accession>
<dbReference type="Pfam" id="PF13853">
    <property type="entry name" value="7tm_4"/>
    <property type="match status" value="1"/>
</dbReference>
<evidence type="ECO:0000256" key="8">
    <source>
        <dbReference type="ARBA" id="ARBA00023136"/>
    </source>
</evidence>
<reference evidence="16" key="2">
    <citation type="submission" date="2025-09" db="UniProtKB">
        <authorList>
            <consortium name="Ensembl"/>
        </authorList>
    </citation>
    <scope>IDENTIFICATION</scope>
</reference>
<feature type="transmembrane region" description="Helical" evidence="14">
    <location>
        <begin position="25"/>
        <end position="50"/>
    </location>
</feature>
<dbReference type="InterPro" id="IPR000276">
    <property type="entry name" value="GPCR_Rhodpsn"/>
</dbReference>
<comment type="subcellular location">
    <subcellularLocation>
        <location evidence="1 14">Cell membrane</location>
        <topology evidence="1 14">Multi-pass membrane protein</topology>
    </subcellularLocation>
</comment>
<dbReference type="PRINTS" id="PR00237">
    <property type="entry name" value="GPCRRHODOPSN"/>
</dbReference>
<keyword evidence="3 14" id="KW-0716">Sensory transduction</keyword>
<evidence type="ECO:0000256" key="5">
    <source>
        <dbReference type="ARBA" id="ARBA00022725"/>
    </source>
</evidence>
<organism evidence="16 17">
    <name type="scientific">Poecilia latipinna</name>
    <name type="common">sailfin molly</name>
    <dbReference type="NCBI Taxonomy" id="48699"/>
    <lineage>
        <taxon>Eukaryota</taxon>
        <taxon>Metazoa</taxon>
        <taxon>Chordata</taxon>
        <taxon>Craniata</taxon>
        <taxon>Vertebrata</taxon>
        <taxon>Euteleostomi</taxon>
        <taxon>Actinopterygii</taxon>
        <taxon>Neopterygii</taxon>
        <taxon>Teleostei</taxon>
        <taxon>Neoteleostei</taxon>
        <taxon>Acanthomorphata</taxon>
        <taxon>Ovalentaria</taxon>
        <taxon>Atherinomorphae</taxon>
        <taxon>Cyprinodontiformes</taxon>
        <taxon>Poeciliidae</taxon>
        <taxon>Poeciliinae</taxon>
        <taxon>Poecilia</taxon>
    </lineage>
</organism>
<sequence>MTFLNISKSTHKLFSLNSEMNKYRYLYFSVFFTVYVLIICSNSTIVYLIWTHKNLHEPMYIFIGALLFNCVIYSSTFYPKLLTDFLSEKQVIPYSGCVFQFFMFYSVGGSEFLLLAVMAFDRYVSICKPLRYSTIMRKTTVKCLLVFAWLFPPCQLAVQAVLCAKAKICNLNLEGIFCNNAIYTVHCVRSRTATIVGLAVLLDVAVLPMLFTVFTYAKIFIMAYQSNKTFQRKAAETCVPHLLVLISFSYLCAYDVIIARVESDLPKAARFVMTLQLFLYHPLLNPIIYGLKMKEISKHLKRLFCSNKWSGKIH</sequence>
<evidence type="ECO:0000256" key="12">
    <source>
        <dbReference type="ARBA" id="ARBA00023224"/>
    </source>
</evidence>
<dbReference type="Proteomes" id="UP000261500">
    <property type="component" value="Unplaced"/>
</dbReference>
<keyword evidence="17" id="KW-1185">Reference proteome</keyword>
<evidence type="ECO:0000256" key="9">
    <source>
        <dbReference type="ARBA" id="ARBA00023157"/>
    </source>
</evidence>
<dbReference type="FunFam" id="1.20.1070.10:FF:000024">
    <property type="entry name" value="Olfactory receptor"/>
    <property type="match status" value="1"/>
</dbReference>
<evidence type="ECO:0000256" key="4">
    <source>
        <dbReference type="ARBA" id="ARBA00022692"/>
    </source>
</evidence>
<keyword evidence="5 14" id="KW-0552">Olfaction</keyword>
<evidence type="ECO:0000259" key="15">
    <source>
        <dbReference type="PROSITE" id="PS50262"/>
    </source>
</evidence>
<dbReference type="PANTHER" id="PTHR26451">
    <property type="entry name" value="G_PROTEIN_RECEP_F1_2 DOMAIN-CONTAINING PROTEIN"/>
    <property type="match status" value="1"/>
</dbReference>
<proteinExistence type="inferred from homology"/>
<evidence type="ECO:0000256" key="1">
    <source>
        <dbReference type="ARBA" id="ARBA00004651"/>
    </source>
</evidence>
<dbReference type="PROSITE" id="PS00237">
    <property type="entry name" value="G_PROTEIN_RECEP_F1_1"/>
    <property type="match status" value="1"/>
</dbReference>
<dbReference type="GeneTree" id="ENSGT01030000234640"/>
<keyword evidence="7 13" id="KW-0297">G-protein coupled receptor</keyword>
<keyword evidence="4 13" id="KW-0812">Transmembrane</keyword>